<reference evidence="3" key="1">
    <citation type="submission" date="2024-07" db="EMBL/GenBank/DDBJ databases">
        <title>Complete genome sequences of cellulolytic bacteria, Kitasatospora sp. CMC57 and Streptomyces sp. CMC78, isolated from Japanese agricultural soil.</title>
        <authorList>
            <person name="Hashimoto T."/>
            <person name="Ito M."/>
            <person name="Iwamoto M."/>
            <person name="Fukahori D."/>
            <person name="Shoda T."/>
            <person name="Sakoda M."/>
            <person name="Morohoshi T."/>
            <person name="Mitsuboshi M."/>
            <person name="Nishizawa T."/>
        </authorList>
    </citation>
    <scope>NUCLEOTIDE SEQUENCE</scope>
    <source>
        <strain evidence="3">CMC57</strain>
    </source>
</reference>
<proteinExistence type="predicted"/>
<evidence type="ECO:0000256" key="2">
    <source>
        <dbReference type="SAM" id="Phobius"/>
    </source>
</evidence>
<evidence type="ECO:0000313" key="3">
    <source>
        <dbReference type="EMBL" id="BFP47281.1"/>
    </source>
</evidence>
<keyword evidence="2" id="KW-0472">Membrane</keyword>
<accession>A0AB33JXA4</accession>
<evidence type="ECO:0000256" key="1">
    <source>
        <dbReference type="SAM" id="MobiDB-lite"/>
    </source>
</evidence>
<dbReference type="RefSeq" id="WP_407989651.1">
    <property type="nucleotide sequence ID" value="NZ_AP035881.2"/>
</dbReference>
<name>A0AB33JXA4_9ACTN</name>
<organism evidence="3">
    <name type="scientific">Kitasatospora sp. CMC57</name>
    <dbReference type="NCBI Taxonomy" id="3231513"/>
    <lineage>
        <taxon>Bacteria</taxon>
        <taxon>Bacillati</taxon>
        <taxon>Actinomycetota</taxon>
        <taxon>Actinomycetes</taxon>
        <taxon>Kitasatosporales</taxon>
        <taxon>Streptomycetaceae</taxon>
        <taxon>Kitasatospora</taxon>
    </lineage>
</organism>
<sequence>MTEEDERIARALRLLMDRQVTPVPVPMARLLHRGRSARRLRTLTGIATGAGGVAAVCVVALTLAPAATVQPPAPPAARSTTATPSVVATPAPTGAAELLELLRSKVPTGLKLSNPWTLDRTSDIPLTPGVSVKHAAAAYIASDGSGTGNIRIEVGRAAPSADGTVHPPACNIPGCTVTAQPDGGFLTLSLPARAAGGEQDWRATVQRPDGTTVTAGAGNIPGPGSDRKEPYPNPPLLTGVQLSALALDPAWHQAAAALPAP</sequence>
<keyword evidence="2" id="KW-1133">Transmembrane helix</keyword>
<dbReference type="EMBL" id="AP035881">
    <property type="protein sequence ID" value="BFP47281.1"/>
    <property type="molecule type" value="Genomic_DNA"/>
</dbReference>
<protein>
    <submittedName>
        <fullName evidence="3">Uncharacterized protein</fullName>
    </submittedName>
</protein>
<feature type="region of interest" description="Disordered" evidence="1">
    <location>
        <begin position="208"/>
        <end position="236"/>
    </location>
</feature>
<feature type="transmembrane region" description="Helical" evidence="2">
    <location>
        <begin position="43"/>
        <end position="64"/>
    </location>
</feature>
<keyword evidence="2" id="KW-0812">Transmembrane</keyword>
<gene>
    <name evidence="3" type="ORF">KCMC57_36490</name>
</gene>
<dbReference type="AlphaFoldDB" id="A0AB33JXA4"/>